<dbReference type="InterPro" id="IPR042287">
    <property type="entry name" value="FhaA_N_sf"/>
</dbReference>
<dbReference type="PANTHER" id="PTHR23308">
    <property type="entry name" value="NUCLEAR INHIBITOR OF PROTEIN PHOSPHATASE-1"/>
    <property type="match status" value="1"/>
</dbReference>
<organism evidence="3 4">
    <name type="scientific">Microbacterium maritypicum</name>
    <name type="common">Microbacterium liquefaciens</name>
    <dbReference type="NCBI Taxonomy" id="33918"/>
    <lineage>
        <taxon>Bacteria</taxon>
        <taxon>Bacillati</taxon>
        <taxon>Actinomycetota</taxon>
        <taxon>Actinomycetes</taxon>
        <taxon>Micrococcales</taxon>
        <taxon>Microbacteriaceae</taxon>
        <taxon>Microbacterium</taxon>
    </lineage>
</organism>
<dbReference type="InterPro" id="IPR008984">
    <property type="entry name" value="SMAD_FHA_dom_sf"/>
</dbReference>
<dbReference type="SUPFAM" id="SSF49879">
    <property type="entry name" value="SMAD/FHA domain"/>
    <property type="match status" value="1"/>
</dbReference>
<gene>
    <name evidence="3" type="ORF">F6W70_16695</name>
</gene>
<dbReference type="Pfam" id="PF12401">
    <property type="entry name" value="FhaA_N"/>
    <property type="match status" value="1"/>
</dbReference>
<dbReference type="Gene3D" id="3.30.2320.60">
    <property type="entry name" value="FhaA, phosphopeptide-binding domain (DUF3662)"/>
    <property type="match status" value="1"/>
</dbReference>
<dbReference type="PROSITE" id="PS50006">
    <property type="entry name" value="FHA_DOMAIN"/>
    <property type="match status" value="1"/>
</dbReference>
<reference evidence="3 4" key="1">
    <citation type="submission" date="2019-09" db="EMBL/GenBank/DDBJ databases">
        <title>Whole genome sequencing of Microbacterium maritypicum.</title>
        <authorList>
            <person name="Lenchi N."/>
        </authorList>
    </citation>
    <scope>NUCLEOTIDE SEQUENCE [LARGE SCALE GENOMIC DNA]</scope>
    <source>
        <strain evidence="3 4">DSM 12512</strain>
    </source>
</reference>
<keyword evidence="1" id="KW-0597">Phosphoprotein</keyword>
<dbReference type="Proteomes" id="UP000436027">
    <property type="component" value="Unassembled WGS sequence"/>
</dbReference>
<protein>
    <submittedName>
        <fullName evidence="3">DUF2662 domain-containing protein</fullName>
    </submittedName>
</protein>
<dbReference type="SMART" id="SM00240">
    <property type="entry name" value="FHA"/>
    <property type="match status" value="1"/>
</dbReference>
<dbReference type="EMBL" id="WAAQ01000003">
    <property type="protein sequence ID" value="KAB1881507.1"/>
    <property type="molecule type" value="Genomic_DNA"/>
</dbReference>
<evidence type="ECO:0000313" key="3">
    <source>
        <dbReference type="EMBL" id="KAB1881507.1"/>
    </source>
</evidence>
<dbReference type="InterPro" id="IPR050923">
    <property type="entry name" value="Cell_Proc_Reg/RNA_Proc"/>
</dbReference>
<sequence>MPGGPSAAFPQDTWLRCVYQSACQRSPVGLLDSFEKGLERAVNSAFAKTFRSGIQPVEIASALRREADTKAAVVSRDRIIAPNSFVVRLSADDAERMRGLGGALTDELHALLTAHATSQGYSFAGPLSISLEADEKVATGTVRVSSGTVEGRVSWQAVVDVDGRRHSISRARTVIGRGSDADITIADAGSSRKHVEILWDGERAMMRDLGSTNGTKVNGQKLREAALPTDTTITIGRTDLVFRIVPVAAPSRPAARGDDATRAFGALG</sequence>
<dbReference type="Gene3D" id="2.60.200.20">
    <property type="match status" value="1"/>
</dbReference>
<dbReference type="Pfam" id="PF00498">
    <property type="entry name" value="FHA"/>
    <property type="match status" value="1"/>
</dbReference>
<accession>A0AAD3X210</accession>
<dbReference type="InterPro" id="IPR022128">
    <property type="entry name" value="FhaA_N"/>
</dbReference>
<feature type="domain" description="FHA" evidence="2">
    <location>
        <begin position="173"/>
        <end position="222"/>
    </location>
</feature>
<dbReference type="AlphaFoldDB" id="A0AAD3X210"/>
<proteinExistence type="predicted"/>
<evidence type="ECO:0000256" key="1">
    <source>
        <dbReference type="ARBA" id="ARBA00022553"/>
    </source>
</evidence>
<comment type="caution">
    <text evidence="3">The sequence shown here is derived from an EMBL/GenBank/DDBJ whole genome shotgun (WGS) entry which is preliminary data.</text>
</comment>
<name>A0AAD3X210_MICMQ</name>
<dbReference type="CDD" id="cd00060">
    <property type="entry name" value="FHA"/>
    <property type="match status" value="1"/>
</dbReference>
<evidence type="ECO:0000313" key="4">
    <source>
        <dbReference type="Proteomes" id="UP000436027"/>
    </source>
</evidence>
<evidence type="ECO:0000259" key="2">
    <source>
        <dbReference type="PROSITE" id="PS50006"/>
    </source>
</evidence>
<dbReference type="InterPro" id="IPR000253">
    <property type="entry name" value="FHA_dom"/>
</dbReference>